<organism evidence="6 8">
    <name type="scientific">Yarrowia lipolytica</name>
    <name type="common">Candida lipolytica</name>
    <dbReference type="NCBI Taxonomy" id="4952"/>
    <lineage>
        <taxon>Eukaryota</taxon>
        <taxon>Fungi</taxon>
        <taxon>Dikarya</taxon>
        <taxon>Ascomycota</taxon>
        <taxon>Saccharomycotina</taxon>
        <taxon>Dipodascomycetes</taxon>
        <taxon>Dipodascales</taxon>
        <taxon>Dipodascales incertae sedis</taxon>
        <taxon>Yarrowia</taxon>
    </lineage>
</organism>
<dbReference type="InterPro" id="IPR012901">
    <property type="entry name" value="CARME"/>
</dbReference>
<name>A0A1D8NDK4_YARLL</name>
<proteinExistence type="inferred from homology"/>
<dbReference type="AlphaFoldDB" id="A0A1D8NDK4"/>
<dbReference type="PANTHER" id="PTHR12303:SF6">
    <property type="entry name" value="CARNOSINE N-METHYLTRANSFERASE"/>
    <property type="match status" value="1"/>
</dbReference>
<dbReference type="GO" id="GO:0032259">
    <property type="term" value="P:methylation"/>
    <property type="evidence" value="ECO:0007669"/>
    <property type="project" value="UniProtKB-KW"/>
</dbReference>
<dbReference type="EMBL" id="CP017556">
    <property type="protein sequence ID" value="AOW03713.1"/>
    <property type="molecule type" value="Genomic_DNA"/>
</dbReference>
<evidence type="ECO:0000313" key="7">
    <source>
        <dbReference type="EMBL" id="RDW26420.1"/>
    </source>
</evidence>
<accession>A0A1D8NDK4</accession>
<dbReference type="KEGG" id="yli:2910801"/>
<dbReference type="RefSeq" id="XP_502522.1">
    <property type="nucleotide sequence ID" value="XM_502522.1"/>
</dbReference>
<dbReference type="GeneID" id="2910801"/>
<evidence type="ECO:0000256" key="3">
    <source>
        <dbReference type="ARBA" id="ARBA00022603"/>
    </source>
</evidence>
<evidence type="ECO:0000313" key="9">
    <source>
        <dbReference type="Proteomes" id="UP000256601"/>
    </source>
</evidence>
<dbReference type="SUPFAM" id="SSF53335">
    <property type="entry name" value="S-adenosyl-L-methionine-dependent methyltransferases"/>
    <property type="match status" value="1"/>
</dbReference>
<dbReference type="InterPro" id="IPR029063">
    <property type="entry name" value="SAM-dependent_MTases_sf"/>
</dbReference>
<keyword evidence="5" id="KW-0949">S-adenosyl-L-methionine</keyword>
<dbReference type="Proteomes" id="UP000182444">
    <property type="component" value="Chromosome 1D"/>
</dbReference>
<dbReference type="OrthoDB" id="978at2759"/>
<dbReference type="EC" id="2.1.1.22" evidence="2"/>
<evidence type="ECO:0000256" key="4">
    <source>
        <dbReference type="ARBA" id="ARBA00022679"/>
    </source>
</evidence>
<comment type="similarity">
    <text evidence="1">Belongs to the carnosine N-methyltransferase family.</text>
</comment>
<reference evidence="7 9" key="2">
    <citation type="submission" date="2018-07" db="EMBL/GenBank/DDBJ databases">
        <title>Draft Genome Assemblies for Five Robust Yarrowia lipolytica Strains Exhibiting High Lipid Production and Pentose Sugar Utilization and Sugar Alcohol Secretion from Undetoxified Lignocellulosic Biomass Hydrolysates.</title>
        <authorList>
            <consortium name="DOE Joint Genome Institute"/>
            <person name="Walker C."/>
            <person name="Ryu S."/>
            <person name="Na H."/>
            <person name="Zane M."/>
            <person name="LaButti K."/>
            <person name="Lipzen A."/>
            <person name="Haridas S."/>
            <person name="Barry K."/>
            <person name="Grigoriev I.V."/>
            <person name="Quarterman J."/>
            <person name="Slininger P."/>
            <person name="Dien B."/>
            <person name="Trinh C.T."/>
        </authorList>
    </citation>
    <scope>NUCLEOTIDE SEQUENCE [LARGE SCALE GENOMIC DNA]</scope>
    <source>
        <strain evidence="7 9">YB392</strain>
    </source>
</reference>
<keyword evidence="3" id="KW-0489">Methyltransferase</keyword>
<gene>
    <name evidence="7" type="ORF">B0I71DRAFT_130934</name>
    <name evidence="6" type="ORF">YALI1_D09215g</name>
</gene>
<evidence type="ECO:0000313" key="8">
    <source>
        <dbReference type="Proteomes" id="UP000182444"/>
    </source>
</evidence>
<sequence length="384" mass="44075">MDNEEFRVLLKTLDSFNSYGEDSKRHLVDPRVDIFHGRARNDIALTAKHKELLQELGYKDHLQKVTQAIDSNQAFFDLVLAYSAQHFIPSEDDKNGDAVSPIKDEHNSIKAYLEETLGKYAQGYHAMNMDRDKVRSILKQVAREWTAEGAYERQIINKPIFEWLEKLYPDKDARKDIRIVCPGCGLGRLPFDLCTELGFQAQGNEFSFHMLLVSNFIINIMQQPNCLAVHPFVNSFSNVKSRDIQIRPVIVPDLAASQLLSESDLFSMTSGSFEHVYPLDSYKANCVVTCFFIDTANNIFRYLETIADMLSAGEHWINIGPLLWHFEDDANNIELSVDELKLVIPKFGFEIVHWESIEGVPYSSDLERMGGYRYDVEFWVAKKV</sequence>
<dbReference type="EMBL" id="KZ858980">
    <property type="protein sequence ID" value="RDW26420.1"/>
    <property type="molecule type" value="Genomic_DNA"/>
</dbReference>
<keyword evidence="4" id="KW-0808">Transferase</keyword>
<dbReference type="OMA" id="EFWVAKK"/>
<dbReference type="PANTHER" id="PTHR12303">
    <property type="entry name" value="CARNOSINE N-METHYLTRANSFERASE"/>
    <property type="match status" value="1"/>
</dbReference>
<dbReference type="Gene3D" id="3.40.50.150">
    <property type="entry name" value="Vaccinia Virus protein VP39"/>
    <property type="match status" value="1"/>
</dbReference>
<dbReference type="GO" id="GO:0030735">
    <property type="term" value="F:carnosine N-methyltransferase activity"/>
    <property type="evidence" value="ECO:0007669"/>
    <property type="project" value="UniProtKB-EC"/>
</dbReference>
<protein>
    <recommendedName>
        <fullName evidence="2">carnosine N-methyltransferase</fullName>
        <ecNumber evidence="2">2.1.1.22</ecNumber>
    </recommendedName>
</protein>
<reference evidence="6 8" key="1">
    <citation type="journal article" date="2016" name="PLoS ONE">
        <title>Sequence Assembly of Yarrowia lipolytica Strain W29/CLIB89 Shows Transposable Element Diversity.</title>
        <authorList>
            <person name="Magnan C."/>
            <person name="Yu J."/>
            <person name="Chang I."/>
            <person name="Jahn E."/>
            <person name="Kanomata Y."/>
            <person name="Wu J."/>
            <person name="Zeller M."/>
            <person name="Oakes M."/>
            <person name="Baldi P."/>
            <person name="Sandmeyer S."/>
        </authorList>
    </citation>
    <scope>NUCLEOTIDE SEQUENCE [LARGE SCALE GENOMIC DNA]</scope>
    <source>
        <strain evidence="6">CLIB89</strain>
        <strain evidence="8">CLIB89(W29)</strain>
    </source>
</reference>
<dbReference type="eggNOG" id="KOG2798">
    <property type="taxonomic scope" value="Eukaryota"/>
</dbReference>
<dbReference type="Pfam" id="PF07942">
    <property type="entry name" value="CARME"/>
    <property type="match status" value="1"/>
</dbReference>
<dbReference type="Proteomes" id="UP000256601">
    <property type="component" value="Unassembled WGS sequence"/>
</dbReference>
<evidence type="ECO:0000313" key="6">
    <source>
        <dbReference type="EMBL" id="AOW03713.1"/>
    </source>
</evidence>
<evidence type="ECO:0000256" key="1">
    <source>
        <dbReference type="ARBA" id="ARBA00010086"/>
    </source>
</evidence>
<dbReference type="VEuPathDB" id="FungiDB:YALI0_D07238g"/>
<dbReference type="SMART" id="SM01296">
    <property type="entry name" value="N2227"/>
    <property type="match status" value="1"/>
</dbReference>
<evidence type="ECO:0000256" key="2">
    <source>
        <dbReference type="ARBA" id="ARBA00012003"/>
    </source>
</evidence>
<evidence type="ECO:0000256" key="5">
    <source>
        <dbReference type="ARBA" id="ARBA00022691"/>
    </source>
</evidence>
<dbReference type="VEuPathDB" id="FungiDB:YALI1_D09215g"/>